<keyword evidence="1" id="KW-0812">Transmembrane</keyword>
<organism evidence="2 3">
    <name type="scientific">Boletus reticuloceps</name>
    <dbReference type="NCBI Taxonomy" id="495285"/>
    <lineage>
        <taxon>Eukaryota</taxon>
        <taxon>Fungi</taxon>
        <taxon>Dikarya</taxon>
        <taxon>Basidiomycota</taxon>
        <taxon>Agaricomycotina</taxon>
        <taxon>Agaricomycetes</taxon>
        <taxon>Agaricomycetidae</taxon>
        <taxon>Boletales</taxon>
        <taxon>Boletineae</taxon>
        <taxon>Boletaceae</taxon>
        <taxon>Boletoideae</taxon>
        <taxon>Boletus</taxon>
    </lineage>
</organism>
<dbReference type="AlphaFoldDB" id="A0A8I2YJ43"/>
<gene>
    <name evidence="2" type="ORF">JVT61DRAFT_7237</name>
</gene>
<evidence type="ECO:0000313" key="3">
    <source>
        <dbReference type="Proteomes" id="UP000683000"/>
    </source>
</evidence>
<keyword evidence="1" id="KW-0472">Membrane</keyword>
<dbReference type="Proteomes" id="UP000683000">
    <property type="component" value="Unassembled WGS sequence"/>
</dbReference>
<keyword evidence="1" id="KW-1133">Transmembrane helix</keyword>
<keyword evidence="3" id="KW-1185">Reference proteome</keyword>
<dbReference type="OrthoDB" id="3041043at2759"/>
<reference evidence="2" key="1">
    <citation type="submission" date="2021-03" db="EMBL/GenBank/DDBJ databases">
        <title>Evolutionary innovations through gain and loss of genes in the ectomycorrhizal Boletales.</title>
        <authorList>
            <person name="Wu G."/>
            <person name="Miyauchi S."/>
            <person name="Morin E."/>
            <person name="Yang Z.-L."/>
            <person name="Xu J."/>
            <person name="Martin F.M."/>
        </authorList>
    </citation>
    <scope>NUCLEOTIDE SEQUENCE</scope>
    <source>
        <strain evidence="2">BR01</strain>
    </source>
</reference>
<evidence type="ECO:0000313" key="2">
    <source>
        <dbReference type="EMBL" id="KAG6372825.1"/>
    </source>
</evidence>
<protein>
    <submittedName>
        <fullName evidence="2">Uncharacterized protein</fullName>
    </submittedName>
</protein>
<dbReference type="EMBL" id="JAGFBS010000025">
    <property type="protein sequence ID" value="KAG6372825.1"/>
    <property type="molecule type" value="Genomic_DNA"/>
</dbReference>
<name>A0A8I2YJ43_9AGAM</name>
<sequence>MSDNLILVDTFLLLRPTLVYEHLHLYVFLNVISLLALASTCRHLNTEIWAYLCRRLTASLHDFLPQPAQFITCMRSTQTIISGSFALQFIFGSGRVPWNVHDLDLYTV</sequence>
<accession>A0A8I2YJ43</accession>
<proteinExistence type="predicted"/>
<comment type="caution">
    <text evidence="2">The sequence shown here is derived from an EMBL/GenBank/DDBJ whole genome shotgun (WGS) entry which is preliminary data.</text>
</comment>
<feature type="transmembrane region" description="Helical" evidence="1">
    <location>
        <begin position="23"/>
        <end position="45"/>
    </location>
</feature>
<evidence type="ECO:0000256" key="1">
    <source>
        <dbReference type="SAM" id="Phobius"/>
    </source>
</evidence>